<accession>A0ABY5LXX2</accession>
<protein>
    <submittedName>
        <fullName evidence="1">Uncharacterized protein</fullName>
    </submittedName>
</protein>
<keyword evidence="2" id="KW-1185">Reference proteome</keyword>
<dbReference type="EMBL" id="CP099464">
    <property type="protein sequence ID" value="UUO16525.1"/>
    <property type="molecule type" value="Genomic_DNA"/>
</dbReference>
<dbReference type="Proteomes" id="UP001057561">
    <property type="component" value="Chromosome"/>
</dbReference>
<evidence type="ECO:0000313" key="2">
    <source>
        <dbReference type="Proteomes" id="UP001057561"/>
    </source>
</evidence>
<name>A0ABY5LXX2_9CYAN</name>
<evidence type="ECO:0000313" key="1">
    <source>
        <dbReference type="EMBL" id="UUO16525.1"/>
    </source>
</evidence>
<gene>
    <name evidence="1" type="ORF">NG743_05670</name>
</gene>
<sequence length="97" mass="11422">MSYIAQNPVQATKISQTSEQETEWEFAEIWVDTLISPPYILMLVKEQSGKFCIHNPAQNYKIIFSSDNYEAAKMWLLEDEYERLNNRILQQDADDED</sequence>
<reference evidence="1" key="1">
    <citation type="submission" date="2022-06" db="EMBL/GenBank/DDBJ databases">
        <title>Nostosin G and Spiroidesin B from the Cyanobacterium Dolichospermum sp. NIES-1697.</title>
        <authorList>
            <person name="Phan C.-S."/>
            <person name="Mehjabin J.J."/>
            <person name="Anas A.R.J."/>
            <person name="Hayasaka M."/>
            <person name="Onoki R."/>
            <person name="Wang J."/>
            <person name="Umezawa T."/>
            <person name="Washio K."/>
            <person name="Morikawa M."/>
            <person name="Okino T."/>
        </authorList>
    </citation>
    <scope>NUCLEOTIDE SEQUENCE</scope>
    <source>
        <strain evidence="1">NIES-1697</strain>
    </source>
</reference>
<proteinExistence type="predicted"/>
<dbReference type="RefSeq" id="WP_027404483.1">
    <property type="nucleotide sequence ID" value="NZ_CP099464.1"/>
</dbReference>
<organism evidence="1 2">
    <name type="scientific">Dolichospermum heterosporum TAC447</name>
    <dbReference type="NCBI Taxonomy" id="747523"/>
    <lineage>
        <taxon>Bacteria</taxon>
        <taxon>Bacillati</taxon>
        <taxon>Cyanobacteriota</taxon>
        <taxon>Cyanophyceae</taxon>
        <taxon>Nostocales</taxon>
        <taxon>Aphanizomenonaceae</taxon>
        <taxon>Dolichospermum</taxon>
        <taxon>Dolichospermum heterosporum</taxon>
    </lineage>
</organism>